<sequence length="301" mass="34572">MSLDKSREKALFWSTPEAVLKNPSFATWLTKTILCEGSAADIAKLDIHQIEQTLTERFLPAGIRTIWSEYLHSETQRREITMRLNSLQKKTLKIFTKVNSTGDFYFTGGTALAVCYLKHRESDDLDLFTDQAISLPPTAREFESQLHAAGLDVKVERRQATFVRFLIEQELKVDLALDAPFRLKPPVQLDINGIKTFVDGLEDIAANKMLALFGRAEPRDFIDVYFLSREYFDFMEMTKMAAQKDTGFDLYWLAAAMQEAEKIELLPVKMLKPFNLQDLKTFYREQRIKLLRRIVGKPGGS</sequence>
<dbReference type="EMBL" id="LYVF01000009">
    <property type="protein sequence ID" value="OAT86746.1"/>
    <property type="molecule type" value="Genomic_DNA"/>
</dbReference>
<dbReference type="Gene3D" id="3.10.450.620">
    <property type="entry name" value="JHP933, nucleotidyltransferase-like core domain"/>
    <property type="match status" value="1"/>
</dbReference>
<protein>
    <recommendedName>
        <fullName evidence="3">Nucleotidyltransferase</fullName>
    </recommendedName>
</protein>
<dbReference type="Proteomes" id="UP000078532">
    <property type="component" value="Unassembled WGS sequence"/>
</dbReference>
<dbReference type="Pfam" id="PF08843">
    <property type="entry name" value="AbiEii"/>
    <property type="match status" value="1"/>
</dbReference>
<dbReference type="OrthoDB" id="9013441at2"/>
<dbReference type="RefSeq" id="WP_066666062.1">
    <property type="nucleotide sequence ID" value="NZ_LYVF01000009.1"/>
</dbReference>
<dbReference type="InterPro" id="IPR014942">
    <property type="entry name" value="AbiEii"/>
</dbReference>
<proteinExistence type="predicted"/>
<dbReference type="STRING" id="1838280.A6M21_02725"/>
<organism evidence="1 2">
    <name type="scientific">Desulfotomaculum copahuensis</name>
    <dbReference type="NCBI Taxonomy" id="1838280"/>
    <lineage>
        <taxon>Bacteria</taxon>
        <taxon>Bacillati</taxon>
        <taxon>Bacillota</taxon>
        <taxon>Clostridia</taxon>
        <taxon>Eubacteriales</taxon>
        <taxon>Desulfotomaculaceae</taxon>
        <taxon>Desulfotomaculum</taxon>
    </lineage>
</organism>
<evidence type="ECO:0000313" key="2">
    <source>
        <dbReference type="Proteomes" id="UP000078532"/>
    </source>
</evidence>
<evidence type="ECO:0008006" key="3">
    <source>
        <dbReference type="Google" id="ProtNLM"/>
    </source>
</evidence>
<dbReference type="AlphaFoldDB" id="A0A1B7LJL7"/>
<accession>A0A1B7LJL7</accession>
<reference evidence="1 2" key="1">
    <citation type="submission" date="2016-04" db="EMBL/GenBank/DDBJ databases">
        <authorList>
            <person name="Evans L.H."/>
            <person name="Alamgir A."/>
            <person name="Owens N."/>
            <person name="Weber N.D."/>
            <person name="Virtaneva K."/>
            <person name="Barbian K."/>
            <person name="Babar A."/>
            <person name="Rosenke K."/>
        </authorList>
    </citation>
    <scope>NUCLEOTIDE SEQUENCE [LARGE SCALE GENOMIC DNA]</scope>
    <source>
        <strain evidence="1 2">LMa1</strain>
    </source>
</reference>
<keyword evidence="2" id="KW-1185">Reference proteome</keyword>
<comment type="caution">
    <text evidence="1">The sequence shown here is derived from an EMBL/GenBank/DDBJ whole genome shotgun (WGS) entry which is preliminary data.</text>
</comment>
<name>A0A1B7LJL7_9FIRM</name>
<gene>
    <name evidence="1" type="ORF">A6M21_02725</name>
</gene>
<evidence type="ECO:0000313" key="1">
    <source>
        <dbReference type="EMBL" id="OAT86746.1"/>
    </source>
</evidence>